<dbReference type="InterPro" id="IPR011010">
    <property type="entry name" value="DNA_brk_join_enz"/>
</dbReference>
<dbReference type="InterPro" id="IPR002104">
    <property type="entry name" value="Integrase_catalytic"/>
</dbReference>
<keyword evidence="1" id="KW-0233">DNA recombination</keyword>
<proteinExistence type="predicted"/>
<dbReference type="Pfam" id="PF00589">
    <property type="entry name" value="Phage_integrase"/>
    <property type="match status" value="1"/>
</dbReference>
<feature type="domain" description="Tyr recombinase" evidence="2">
    <location>
        <begin position="19"/>
        <end position="203"/>
    </location>
</feature>
<dbReference type="PANTHER" id="PTHR30349:SF64">
    <property type="entry name" value="PROPHAGE INTEGRASE INTD-RELATED"/>
    <property type="match status" value="1"/>
</dbReference>
<sequence>MLPNNPSHRTGSIGEKHAEERNYWINKEFKLAINTFDNVEYITAYSILFFTGIKESELLALTIDNFDLDNQLLTINSNWVRRQRKNATTSTKTRSSNRVVTFPKLLVPLINEYINSLYGYIPHMRLFSQLNKYYLNDRLNKAVINAGVKKITVHELRHSHASVLINNEINIKALQQRLGHKNIDTTLNIYSHMYPTKQKEIANLLDNLGPK</sequence>
<evidence type="ECO:0000313" key="4">
    <source>
        <dbReference type="Proteomes" id="UP001315967"/>
    </source>
</evidence>
<evidence type="ECO:0000259" key="2">
    <source>
        <dbReference type="PROSITE" id="PS51898"/>
    </source>
</evidence>
<dbReference type="PROSITE" id="PS51898">
    <property type="entry name" value="TYR_RECOMBINASE"/>
    <property type="match status" value="1"/>
</dbReference>
<dbReference type="InterPro" id="IPR050090">
    <property type="entry name" value="Tyrosine_recombinase_XerCD"/>
</dbReference>
<dbReference type="Proteomes" id="UP001315967">
    <property type="component" value="Chromosome"/>
</dbReference>
<dbReference type="PANTHER" id="PTHR30349">
    <property type="entry name" value="PHAGE INTEGRASE-RELATED"/>
    <property type="match status" value="1"/>
</dbReference>
<keyword evidence="4" id="KW-1185">Reference proteome</keyword>
<protein>
    <submittedName>
        <fullName evidence="3">Site-specific integrase</fullName>
    </submittedName>
</protein>
<gene>
    <name evidence="3" type="ORF">NRE15_07595</name>
</gene>
<reference evidence="3 4" key="1">
    <citation type="submission" date="2022-08" db="EMBL/GenBank/DDBJ databases">
        <title>Aerococcaceae sp. nov isolated from spoiled eye mask.</title>
        <authorList>
            <person name="Zhou G."/>
            <person name="Xie X.-B."/>
            <person name="Shi Q.-S."/>
            <person name="Wang Y.-S."/>
            <person name="Wen X."/>
            <person name="Peng H."/>
            <person name="Yang X.-J."/>
            <person name="Tao H.-B."/>
            <person name="Huang X.-M."/>
        </authorList>
    </citation>
    <scope>NUCLEOTIDE SEQUENCE [LARGE SCALE GENOMIC DNA]</scope>
    <source>
        <strain evidence="4">DM20194951</strain>
    </source>
</reference>
<evidence type="ECO:0000256" key="1">
    <source>
        <dbReference type="ARBA" id="ARBA00023172"/>
    </source>
</evidence>
<dbReference type="InterPro" id="IPR013762">
    <property type="entry name" value="Integrase-like_cat_sf"/>
</dbReference>
<name>A0ABY5P253_9LACT</name>
<dbReference type="RefSeq" id="WP_313792286.1">
    <property type="nucleotide sequence ID" value="NZ_CP102453.1"/>
</dbReference>
<dbReference type="Gene3D" id="1.10.443.10">
    <property type="entry name" value="Intergrase catalytic core"/>
    <property type="match status" value="1"/>
</dbReference>
<dbReference type="SUPFAM" id="SSF56349">
    <property type="entry name" value="DNA breaking-rejoining enzymes"/>
    <property type="match status" value="1"/>
</dbReference>
<organism evidence="3 4">
    <name type="scientific">Fundicoccus culcitae</name>
    <dbReference type="NCBI Taxonomy" id="2969821"/>
    <lineage>
        <taxon>Bacteria</taxon>
        <taxon>Bacillati</taxon>
        <taxon>Bacillota</taxon>
        <taxon>Bacilli</taxon>
        <taxon>Lactobacillales</taxon>
        <taxon>Aerococcaceae</taxon>
        <taxon>Fundicoccus</taxon>
    </lineage>
</organism>
<evidence type="ECO:0000313" key="3">
    <source>
        <dbReference type="EMBL" id="UUX32787.1"/>
    </source>
</evidence>
<dbReference type="CDD" id="cd01189">
    <property type="entry name" value="INT_ICEBs1_C_like"/>
    <property type="match status" value="1"/>
</dbReference>
<dbReference type="EMBL" id="CP102453">
    <property type="protein sequence ID" value="UUX32787.1"/>
    <property type="molecule type" value="Genomic_DNA"/>
</dbReference>
<accession>A0ABY5P253</accession>